<dbReference type="EMBL" id="SHKV01000001">
    <property type="protein sequence ID" value="RZU32434.1"/>
    <property type="molecule type" value="Genomic_DNA"/>
</dbReference>
<dbReference type="RefSeq" id="WP_104528416.1">
    <property type="nucleotide sequence ID" value="NZ_POQT01000013.1"/>
</dbReference>
<gene>
    <name evidence="2" type="ORF">BKA19_2129</name>
</gene>
<dbReference type="AlphaFoldDB" id="A0A4Q7Y7A2"/>
<dbReference type="Proteomes" id="UP000292507">
    <property type="component" value="Unassembled WGS sequence"/>
</dbReference>
<accession>A0A4Q7Y7A2</accession>
<protein>
    <recommendedName>
        <fullName evidence="4">Integral membrane protein</fullName>
    </recommendedName>
</protein>
<keyword evidence="1" id="KW-0472">Membrane</keyword>
<feature type="transmembrane region" description="Helical" evidence="1">
    <location>
        <begin position="123"/>
        <end position="145"/>
    </location>
</feature>
<evidence type="ECO:0008006" key="4">
    <source>
        <dbReference type="Google" id="ProtNLM"/>
    </source>
</evidence>
<evidence type="ECO:0000313" key="2">
    <source>
        <dbReference type="EMBL" id="RZU32434.1"/>
    </source>
</evidence>
<feature type="transmembrane region" description="Helical" evidence="1">
    <location>
        <begin position="6"/>
        <end position="26"/>
    </location>
</feature>
<feature type="transmembrane region" description="Helical" evidence="1">
    <location>
        <begin position="59"/>
        <end position="76"/>
    </location>
</feature>
<keyword evidence="3" id="KW-1185">Reference proteome</keyword>
<organism evidence="2 3">
    <name type="scientific">Blastococcus saxobsidens</name>
    <dbReference type="NCBI Taxonomy" id="138336"/>
    <lineage>
        <taxon>Bacteria</taxon>
        <taxon>Bacillati</taxon>
        <taxon>Actinomycetota</taxon>
        <taxon>Actinomycetes</taxon>
        <taxon>Geodermatophilales</taxon>
        <taxon>Geodermatophilaceae</taxon>
        <taxon>Blastococcus</taxon>
    </lineage>
</organism>
<proteinExistence type="predicted"/>
<sequence>MLNSFFVTVHATAATVAFAAGIASVARGRFLAVYRAAVLLMAAALVPAVLVDWSVTDPVARGVFGGLVLLAGAVVVRAELAVRGRPARPGGPSEAYLRHLGFTLVALADGFLVVAVIRGGAPPWLVVVTAVSVVVAGHAAVGVAVRRIAVLPVRPRTGRDAVHPNG</sequence>
<reference evidence="2 3" key="1">
    <citation type="submission" date="2019-02" db="EMBL/GenBank/DDBJ databases">
        <title>Sequencing the genomes of 1000 actinobacteria strains.</title>
        <authorList>
            <person name="Klenk H.-P."/>
        </authorList>
    </citation>
    <scope>NUCLEOTIDE SEQUENCE [LARGE SCALE GENOMIC DNA]</scope>
    <source>
        <strain evidence="2 3">DSM 44509</strain>
    </source>
</reference>
<name>A0A4Q7Y7A2_9ACTN</name>
<feature type="transmembrane region" description="Helical" evidence="1">
    <location>
        <begin position="33"/>
        <end position="53"/>
    </location>
</feature>
<evidence type="ECO:0000256" key="1">
    <source>
        <dbReference type="SAM" id="Phobius"/>
    </source>
</evidence>
<evidence type="ECO:0000313" key="3">
    <source>
        <dbReference type="Proteomes" id="UP000292507"/>
    </source>
</evidence>
<comment type="caution">
    <text evidence="2">The sequence shown here is derived from an EMBL/GenBank/DDBJ whole genome shotgun (WGS) entry which is preliminary data.</text>
</comment>
<keyword evidence="1" id="KW-0812">Transmembrane</keyword>
<keyword evidence="1" id="KW-1133">Transmembrane helix</keyword>
<feature type="transmembrane region" description="Helical" evidence="1">
    <location>
        <begin position="96"/>
        <end position="117"/>
    </location>
</feature>